<keyword evidence="15" id="KW-1185">Reference proteome</keyword>
<feature type="compositionally biased region" description="Acidic residues" evidence="12">
    <location>
        <begin position="571"/>
        <end position="586"/>
    </location>
</feature>
<dbReference type="InterPro" id="IPR026983">
    <property type="entry name" value="DHC"/>
</dbReference>
<keyword evidence="5" id="KW-0547">Nucleotide-binding</keyword>
<feature type="compositionally biased region" description="Polar residues" evidence="12">
    <location>
        <begin position="2985"/>
        <end position="3003"/>
    </location>
</feature>
<comment type="similarity">
    <text evidence="2">Belongs to the dynein heavy chain family.</text>
</comment>
<evidence type="ECO:0000256" key="3">
    <source>
        <dbReference type="ARBA" id="ARBA00022490"/>
    </source>
</evidence>
<feature type="compositionally biased region" description="Acidic residues" evidence="12">
    <location>
        <begin position="3088"/>
        <end position="3113"/>
    </location>
</feature>
<feature type="compositionally biased region" description="Low complexity" evidence="12">
    <location>
        <begin position="2509"/>
        <end position="2521"/>
    </location>
</feature>
<dbReference type="InterPro" id="IPR041228">
    <property type="entry name" value="Dynein_C"/>
</dbReference>
<evidence type="ECO:0000256" key="1">
    <source>
        <dbReference type="ARBA" id="ARBA00004245"/>
    </source>
</evidence>
<evidence type="ECO:0000256" key="7">
    <source>
        <dbReference type="ARBA" id="ARBA00023017"/>
    </source>
</evidence>
<evidence type="ECO:0000256" key="9">
    <source>
        <dbReference type="ARBA" id="ARBA00023175"/>
    </source>
</evidence>
<proteinExistence type="inferred from homology"/>
<protein>
    <recommendedName>
        <fullName evidence="13">AAA+ ATPase domain-containing protein</fullName>
    </recommendedName>
</protein>
<dbReference type="InterPro" id="IPR042222">
    <property type="entry name" value="Dynein_2_N"/>
</dbReference>
<dbReference type="GO" id="GO:0005874">
    <property type="term" value="C:microtubule"/>
    <property type="evidence" value="ECO:0007669"/>
    <property type="project" value="UniProtKB-KW"/>
</dbReference>
<dbReference type="Pfam" id="PF08393">
    <property type="entry name" value="DHC_N2"/>
    <property type="match status" value="1"/>
</dbReference>
<feature type="region of interest" description="Disordered" evidence="12">
    <location>
        <begin position="64"/>
        <end position="97"/>
    </location>
</feature>
<dbReference type="InterPro" id="IPR043157">
    <property type="entry name" value="Dynein_AAA1S"/>
</dbReference>
<feature type="coiled-coil region" evidence="11">
    <location>
        <begin position="3517"/>
        <end position="3548"/>
    </location>
</feature>
<dbReference type="Gene3D" id="1.20.140.100">
    <property type="entry name" value="Dynein heavy chain, N-terminal domain 2"/>
    <property type="match status" value="1"/>
</dbReference>
<dbReference type="GO" id="GO:0030286">
    <property type="term" value="C:dynein complex"/>
    <property type="evidence" value="ECO:0007669"/>
    <property type="project" value="UniProtKB-KW"/>
</dbReference>
<dbReference type="Pfam" id="PF17852">
    <property type="entry name" value="Dynein_AAA_lid"/>
    <property type="match status" value="1"/>
</dbReference>
<organism evidence="14 15">
    <name type="scientific">Pinctada imbricata</name>
    <name type="common">Atlantic pearl-oyster</name>
    <name type="synonym">Pinctada martensii</name>
    <dbReference type="NCBI Taxonomy" id="66713"/>
    <lineage>
        <taxon>Eukaryota</taxon>
        <taxon>Metazoa</taxon>
        <taxon>Spiralia</taxon>
        <taxon>Lophotrochozoa</taxon>
        <taxon>Mollusca</taxon>
        <taxon>Bivalvia</taxon>
        <taxon>Autobranchia</taxon>
        <taxon>Pteriomorphia</taxon>
        <taxon>Pterioida</taxon>
        <taxon>Pterioidea</taxon>
        <taxon>Pteriidae</taxon>
        <taxon>Pinctada</taxon>
    </lineage>
</organism>
<evidence type="ECO:0000256" key="12">
    <source>
        <dbReference type="SAM" id="MobiDB-lite"/>
    </source>
</evidence>
<dbReference type="InterPro" id="IPR024317">
    <property type="entry name" value="Dynein_heavy_chain_D4_dom"/>
</dbReference>
<dbReference type="EMBL" id="VSWD01000001">
    <property type="protein sequence ID" value="KAK3108252.1"/>
    <property type="molecule type" value="Genomic_DNA"/>
</dbReference>
<feature type="compositionally biased region" description="Polar residues" evidence="12">
    <location>
        <begin position="3858"/>
        <end position="3879"/>
    </location>
</feature>
<dbReference type="PANTHER" id="PTHR45703:SF36">
    <property type="entry name" value="DYNEIN HEAVY CHAIN, CYTOPLASMIC"/>
    <property type="match status" value="1"/>
</dbReference>
<dbReference type="InterPro" id="IPR043160">
    <property type="entry name" value="Dynein_C_barrel"/>
</dbReference>
<dbReference type="Gene3D" id="1.20.58.1120">
    <property type="match status" value="1"/>
</dbReference>
<sequence length="5201" mass="594588">MQDELYHYLERIVFHVEQHKEKLFDLQLIESLNKVFPNEIAKLRQAGAFPARNYCITPPTLPLKSPSVPASPKRSGMSPRTVFRLPDGTNPYNTHVPHDDRQIVISKPLTLRDIQSSIADVGAEFAIRESIWNNRPDVGNFARALQTEIPQEPKSKSSPPSRKSTPRSSISSISPPKLEKKTPRIEEEPVMKLTGREAVEYFAKLHHIGKIQSIYFNRTKSRHYSPYDLVSVHKNKAESEHFVFSTFGVLHVFPDQPAESQSLSEWQREAVLWTAVSAIPFFKNYLVRKMFHRWRCNKLNLDYQRQTESIGKNLLQAVPMFGAALLQVSRLLKELITVEFLPFDVDKTYQLTDFENSANFKNIQAENILDRFFSYCKLVIDVTAEESFKKLKHCEEQVKKKTVFTKDSLHLQQLKAETREFNLQKAKSETGRLGNFVKLIDQLIVEHMFEICKTQVITFVDKVLNTNTEENRNGFFMASLVFLRQDSLGLSPSKEKFISALTKTLKGIPTVLCAKAIAMDGSVVENEERENEDEVASPTKSVSEINKALNERRKSIVQAKLESRMHGDTETVGEDVGDQQETESQEGSEHSVGDDELLTMPEVQRQDIATKEEDDMGIATPSLVIQKGDRLVVQGEGFMGQYSPLSKASLVEKLEKDCNYQKALKLEMSIINDAIEEIDAYCNMNQWLCDIYTYCQKWTSESPKEYRGSPAFAIEQRLIELRQWTDRVRNFDKNFTTDNGLFYIDCTGIHDYLVPRLTEIVQELLTFVSNEAHTLANEFCEEMAIVLANLKKKDSTMAGFAVFAKNYSTYKKNGPQYQQRVAYIKSLFETAEEEKTDDEVQAVWEAYMLQLQDASEFVNTQTPLMTQKLEDKFQVLEKEALELAEASTTGIFLDPSQNPTKVLTNMRKIKDRFYEVQSKMHEASKWRDAICGEPYDLEFLHDINVKMDVRQELWKYVEVSMHAIKDCKQMLFKKMNIKKMLEKIIEWQAAAGQLKPYLPSGDLVLSYWFTSLREFKNDLPMLHRLANDALKERHWKAIFVGMNEPYNADRNFTVADLLSYNLNEHSQLIDQVYQSAIAEYDLELKISHVSKFWEERVFKLAKHIPDSVISSKEMPKKPSSPRRRTKLEKYRQERAAAMAGQPQGLNVADDDFFILIEVDELKYQLEDSRISIRAMMQSPFLGDMRTEVEYWDESLHQVEEITDLWFTCQRKWLYLLKVFERPELYKKYHGLSIKFEQVHTKFKDWMRVVSNDSKVLTVVNRKRGEKGYRLLQGDNLRTLFLQLIQQQEEILKFLNTMMENSRIEFPRLYFISNEELVELLGVSRNPKALLPFARKCFHGIQDLTFALPPGTGISSLNTMLDFALNVDKLEVTTMQGMLGEEVPLLVCIQAQPLATKWLKMLENVMKNTTAVVLQACVQARMEEGRHKQPIQLLEELSKLSQSQTPTEHDLREEIKHTYRHWLLRFPVQCVMVAESILWERNVAKCLEKGQGEDLKLLRMNASAKLDQYIEILRESYNFNGKVPANTKKRLCLLLCSLINQTMQHRDIMDALISSGKFCDGDFEWLRIFRYHMDISSVLRAKTEAIDHHTGPDSMVLGQDNVTAPSTTIRKTARSTRRSSLVSKVRIEQPTPEEPPKLTRTKTTVSNDYQFSLCQVTQLGNTFSYNYEYQGPTERLVTTPLTDRAFLSLTQGLKNFYCGTLIGPAGVGKSETVRELGKLFGQMTYTVNCNEDLTVSMMSQYMMGIVQSGCWVLFDDTNRLTRGLMSVTAQHLDYLRTALRALELCSENQYKIRGQARFDKKMGLGDKIIRRNSLTTLHPMPNKSPAPMLERQKTVPHGFNEKGLVTYFEDTWVSEKERRRRHSIEREIEIKESDLYKNNKPPPLFYEHVKYKGGRKSAPPDYSKLLNDMIYVHNILGNIMFNGKLLQASANFGCFMTMSSDCLHSMDMPENFRQLMRPCAMIMPDYLQILDVMLCCRGYKENKFLAKKLMYLLRQLKLQLPRKSQYQFGLKNIRLVLNVAESKLRDERFLMELRDSGALSTPGSSPTNSAREIEGKTLEEHSIVYALKTILLQTAENDNDASILSSILRDLFPVSSKLQIDHEYETQLVKAVKDQLKEDNLTETKEIVSKIMQLHCALNLQCGVIMVGPAGSGKTTCSQTLARSINRLNYQLFAPDHSKDELTTDKDLVYYAKHKLKGMENEPELQDDIFLSAIDPKAKTEMSKSGKKMKRMSLMLGRVSDAIHEMQVTKVREHAEHPKVDMITLNPTATSPQEFLGEFSNGLWKGGLLPKLLKDSGFLSEAVKSYIVGFKDKKAKGHDLPSILLRWIVLDGVMHPTWTESLNTLFDQENKLSLANSSSISLADTTTLMYETAYLGHASPATVSRCTIINFNADTVNWSSLYESWTRHAQSKWIISARVMKVWNDLVSDVFGPTIKFLRSDCCTALMTDVGHVEMSANEIVPGIQEVETFLKILTALLDRMYLRDEFEKKQKSLGAEGLMPRETTPISPSASRQTTSRLTSSSQIEQIFPNYDDNMKGVFAFAYIWGFGGHIHERFKDKFSKFAHDALYRASHPIRIPIMGTVFDYCLDESTGIFIRWNDRSQERMKVLPGGFTITPEVEKYVFLVEMMLTAHQPVLISGMPGVGKTSLLQTMVLSKHVHSNILMSPAKSSQIFQDAMMGHILELKHKASNVLQGPGGGAPNAVKTKQSHLFLIDDLNTAPANKEGGYQPPLELLRQILSQGGTYDRERKELQSMEEAQFVCATTLPSVAGSGLGKSCHVMSSRLTRRFVNFTLFTPTAEGLMNMFGRNIQNWLEEFPTYSIEHHFELSRAMTIGLLDLYQRIKERFRPTPAFAHYTFSLHDVSRVVHGILLMSPRSRTRKMLRRKKADGDSRASISSTRVSRQTSWDSKSRSVNSSGNMIEAGQTAPMMKVIGQLWCHECTRTFADRLVSEDDQMWYGRLLEDIVMKYFCMPRDDPKSEMAVISEETQSQTGHITPTQLSSRPITPIESDDETEGELSKVEDTKDSKDSSKDTDDVTLTDRKSETSITASDTPDARLSIDTERITTIDTETMVSVRTGHTETERVSESEYETEMSEESEESSDGETTETETDMETPRGGGLKASTPSIKASQRVSHGSLKMKTVTFKAGLLADWEHEAYFGPLMNMDEIKGSFDSLTDFIFSKFYMTTHTETHGLQPEKGYVEASEEALSDALGTCLNVYNAGTSQKLELVFFTDAVRHAARLSRVLLFEPKPQTDHSKNLRIVHEHIKRACYHTGVLGRPTVLLIHEALGHECLQDVACIMAEGTSPGLYSEDELSTIVSQMMPGGVQTKRVDKIEQAFERFLKRIRQNLHVIVCLNYKGNSYSSEAQNLHTVLSHYPGLIKNAVSIDTYQPWQYKAYVKVADVWLRDQRARIPIPWHPTRMLDQIAMTAQAMAYIHMSSKMVIERQYCHQREPLRFFSPLTYMEFVHLFRVISAYIVKKEYENIQKHEQALGKVNEAFGSISELKREVSDLMPQHQAAVAEIKALVEEVESQKEQYIGALDRCKDQEEMIEGLQGPLEELRREAQTEFDKVNPNYNMALQALNSLSRAALEEVKSFRAPPEPVEFVMNAVCLLFNEPQDWEHAKLLMIRENFMDALIFYDKDNIPDDIYHKLRAFTEHPKFQPHYIQTISMATASICVWIHAVYHYAHIHRNMQPRLRNLLEQEEKFTQAQAKLGQLRVEANRIKSALEKKITVHRAAVKRAKTIEKHMQSIEKKIARSVNLMEHMSMQHFLWKSELRKARHNCFTAPGDALITAACVLYHGPLSDRNRSELLHDWLDRAKQGNFLFTKPYGHDNFPLNTNLDGLLDGHKEKDSTSEISSSHGGDGSIQSESTTSGMPSMPAIKTFKYLPAIYDTSKYYKSELRRQGSMEYDTVPENDDSDDEDEQSPLMNRNGYLLQEILSDFDELSGWRLENLPTDLHSIQNALIMRVSCYNRKTCWPLLIDPDNQAEMWVKALQTSKNIFNETELRDGEDPFSDQDIPIADSYKDSDLPPSRGTTLTMTETATEYTFRDETGATTATSYATEMTTKSGFGRHSRNTFNTEELRPVTSVAASWETYSHITVEQSIENRPDHNLWIVEADDPNIDSRLITAVVNGITVLVTHLERKPLSPLFRGLLLKQFYVDKDGMRIIRVGGMEFHYHPDFSLYLSTSIPLFLRGDGLYEVPLHRMCIINMSLSDEAIINHLLIETMKVERKEFEGQKRSNENDIIMHRQRLVKEHDLIREKTLNLEGPLLEDQTMLKSLMECQKEVEKNRMILEETRFMGDHLEEKFAHYMPMIMQSALMYTMIKKMSVLHPYYYLPFYKFIELYAGVIKSRDRGKGSIGAPEARAQELADATGITIMKYISMMIFEQHFTLLQLLVTIERMRMNRKVTTKEISLFINGFDKHGLDELSLTEHKPAWMENQAWIDCLVLEQLHHPFHGLRRSLIHNSTQWQEYFMHPITLMNPVPGSTLQELSVFQKCILWKMCCPHRTYELASAMTLFELGNLRQVADNYNVREVYQFSDKTTPVVFIMPNSLNDTDVPAGTKGFSYVSPTHEVKRLAKEVGMEGKVKVTNFGVKGQMTEVTQAIEDCIQNGYWLLLQNYHLAEEPSQQFLEMLKDIVYRKWIEHDQRRQNTDVADEGASLVTFSKPADHSDLLIHNTFRLWITTTAGTGRLIPGVLVQHGLKVTCEKTSNFKSVLQKSYRNIAFLFNGWKVADQTMSKSSRIMPLAMAHALLVYQSYYGNNAFIMDNHWTLADLAAAVDVFKKVISRCGTADGVKNLVAQVYSDHCVDMTDSAYVSTIVKHLAEIAAKGQSENGKPTSDSAKQGVIGLLDLLLSSGDEDFNLRKAVESIEEVSARTYGLPEIADIKLTASYSKILSKDLIQVIGAPELLPKVTTPSSSLGCTVDLIISTILTTIQKLPTLPDTNRNQVNPIDVFLHYETEGLKNLIQTIHSDLLLIQKRSKGEVLPGKRLEEVLQALTSGKVSAVWTSQNFPTCQGVLQWTRLFHVRVLKLSQYVKESPAVYNISNFLRPDRFFEAVKQSYARKHFKEVNNIDIEVMPAGLVPSVLPKDGVFITGLHLYNALWDSTRGILLQSSAESKSDQEMPVLWLKPYDITMSKPPRKHHIFQCPLFSCIDQKLHEHKNMVVEIPLPSLEIPDLWYQQRTFMSIVAETIV</sequence>
<evidence type="ECO:0000313" key="14">
    <source>
        <dbReference type="EMBL" id="KAK3108252.1"/>
    </source>
</evidence>
<dbReference type="InterPro" id="IPR024743">
    <property type="entry name" value="Dynein_HC_stalk"/>
</dbReference>
<keyword evidence="3" id="KW-0963">Cytoplasm</keyword>
<evidence type="ECO:0000313" key="15">
    <source>
        <dbReference type="Proteomes" id="UP001186944"/>
    </source>
</evidence>
<dbReference type="Gene3D" id="1.20.1270.280">
    <property type="match status" value="1"/>
</dbReference>
<feature type="compositionally biased region" description="Basic and acidic residues" evidence="12">
    <location>
        <begin position="3078"/>
        <end position="3087"/>
    </location>
</feature>
<keyword evidence="4" id="KW-0493">Microtubule</keyword>
<dbReference type="Pfam" id="PF18199">
    <property type="entry name" value="Dynein_C"/>
    <property type="match status" value="1"/>
</dbReference>
<evidence type="ECO:0000256" key="6">
    <source>
        <dbReference type="ARBA" id="ARBA00022840"/>
    </source>
</evidence>
<keyword evidence="6" id="KW-0067">ATP-binding</keyword>
<evidence type="ECO:0000256" key="4">
    <source>
        <dbReference type="ARBA" id="ARBA00022701"/>
    </source>
</evidence>
<feature type="domain" description="AAA+ ATPase" evidence="13">
    <location>
        <begin position="2631"/>
        <end position="2785"/>
    </location>
</feature>
<dbReference type="Proteomes" id="UP001186944">
    <property type="component" value="Unassembled WGS sequence"/>
</dbReference>
<dbReference type="GO" id="GO:0051959">
    <property type="term" value="F:dynein light intermediate chain binding"/>
    <property type="evidence" value="ECO:0007669"/>
    <property type="project" value="InterPro"/>
</dbReference>
<dbReference type="Gene3D" id="1.10.8.1220">
    <property type="match status" value="1"/>
</dbReference>
<dbReference type="Pfam" id="PF12780">
    <property type="entry name" value="AAA_8"/>
    <property type="match status" value="1"/>
</dbReference>
<dbReference type="GO" id="GO:0008569">
    <property type="term" value="F:minus-end-directed microtubule motor activity"/>
    <property type="evidence" value="ECO:0007669"/>
    <property type="project" value="InterPro"/>
</dbReference>
<dbReference type="GO" id="GO:0005524">
    <property type="term" value="F:ATP binding"/>
    <property type="evidence" value="ECO:0007669"/>
    <property type="project" value="UniProtKB-KW"/>
</dbReference>
<comment type="subcellular location">
    <subcellularLocation>
        <location evidence="1">Cytoplasm</location>
        <location evidence="1">Cytoskeleton</location>
    </subcellularLocation>
</comment>
<gene>
    <name evidence="14" type="ORF">FSP39_004178</name>
</gene>
<evidence type="ECO:0000259" key="13">
    <source>
        <dbReference type="SMART" id="SM00382"/>
    </source>
</evidence>
<feature type="compositionally biased region" description="Low complexity" evidence="12">
    <location>
        <begin position="156"/>
        <end position="176"/>
    </location>
</feature>
<evidence type="ECO:0000256" key="10">
    <source>
        <dbReference type="ARBA" id="ARBA00023212"/>
    </source>
</evidence>
<feature type="compositionally biased region" description="Basic and acidic residues" evidence="12">
    <location>
        <begin position="177"/>
        <end position="189"/>
    </location>
</feature>
<evidence type="ECO:0000256" key="5">
    <source>
        <dbReference type="ARBA" id="ARBA00022741"/>
    </source>
</evidence>
<dbReference type="Gene3D" id="3.10.490.20">
    <property type="match status" value="1"/>
</dbReference>
<keyword evidence="10" id="KW-0206">Cytoskeleton</keyword>
<dbReference type="Pfam" id="PF12774">
    <property type="entry name" value="AAA_6"/>
    <property type="match status" value="3"/>
</dbReference>
<dbReference type="InterPro" id="IPR035706">
    <property type="entry name" value="AAA_9"/>
</dbReference>
<dbReference type="InterPro" id="IPR013602">
    <property type="entry name" value="Dynein_heavy_linker"/>
</dbReference>
<dbReference type="InterPro" id="IPR041466">
    <property type="entry name" value="Dynein_AAA5_ext"/>
</dbReference>
<keyword evidence="7" id="KW-0243">Dynein</keyword>
<dbReference type="Gene3D" id="1.10.8.710">
    <property type="match status" value="1"/>
</dbReference>
<reference evidence="14" key="1">
    <citation type="submission" date="2019-08" db="EMBL/GenBank/DDBJ databases">
        <title>The improved chromosome-level genome for the pearl oyster Pinctada fucata martensii using PacBio sequencing and Hi-C.</title>
        <authorList>
            <person name="Zheng Z."/>
        </authorList>
    </citation>
    <scope>NUCLEOTIDE SEQUENCE</scope>
    <source>
        <strain evidence="14">ZZ-2019</strain>
        <tissue evidence="14">Adductor muscle</tissue>
    </source>
</reference>
<feature type="compositionally biased region" description="Polar residues" evidence="12">
    <location>
        <begin position="2893"/>
        <end position="2918"/>
    </location>
</feature>
<feature type="region of interest" description="Disordered" evidence="12">
    <location>
        <begin position="148"/>
        <end position="189"/>
    </location>
</feature>
<dbReference type="Pfam" id="PF12777">
    <property type="entry name" value="MT"/>
    <property type="match status" value="1"/>
</dbReference>
<feature type="region of interest" description="Disordered" evidence="12">
    <location>
        <begin position="2493"/>
        <end position="2521"/>
    </location>
</feature>
<dbReference type="Gene3D" id="1.10.472.130">
    <property type="match status" value="1"/>
</dbReference>
<dbReference type="GO" id="GO:0007018">
    <property type="term" value="P:microtubule-based movement"/>
    <property type="evidence" value="ECO:0007669"/>
    <property type="project" value="InterPro"/>
</dbReference>
<dbReference type="Gene3D" id="1.20.920.20">
    <property type="match status" value="1"/>
</dbReference>
<evidence type="ECO:0000256" key="8">
    <source>
        <dbReference type="ARBA" id="ARBA00023054"/>
    </source>
</evidence>
<dbReference type="SMART" id="SM00382">
    <property type="entry name" value="AAA"/>
    <property type="match status" value="3"/>
</dbReference>
<feature type="region of interest" description="Disordered" evidence="12">
    <location>
        <begin position="3849"/>
        <end position="3880"/>
    </location>
</feature>
<comment type="caution">
    <text evidence="14">The sequence shown here is derived from an EMBL/GenBank/DDBJ whole genome shotgun (WGS) entry which is preliminary data.</text>
</comment>
<dbReference type="InterPro" id="IPR035699">
    <property type="entry name" value="AAA_6"/>
</dbReference>
<dbReference type="Gene3D" id="1.10.287.2620">
    <property type="match status" value="1"/>
</dbReference>
<feature type="region of interest" description="Disordered" evidence="12">
    <location>
        <begin position="2983"/>
        <end position="3134"/>
    </location>
</feature>
<feature type="compositionally biased region" description="Basic and acidic residues" evidence="12">
    <location>
        <begin position="3016"/>
        <end position="3044"/>
    </location>
</feature>
<keyword evidence="9" id="KW-0505">Motor protein</keyword>
<feature type="region of interest" description="Disordered" evidence="12">
    <location>
        <begin position="562"/>
        <end position="600"/>
    </location>
</feature>
<dbReference type="Pfam" id="PF12781">
    <property type="entry name" value="AAA_9"/>
    <property type="match status" value="2"/>
</dbReference>
<feature type="compositionally biased region" description="Acidic residues" evidence="12">
    <location>
        <begin position="3915"/>
        <end position="3928"/>
    </location>
</feature>
<dbReference type="Gene3D" id="1.20.920.30">
    <property type="match status" value="2"/>
</dbReference>
<evidence type="ECO:0000256" key="2">
    <source>
        <dbReference type="ARBA" id="ARBA00008887"/>
    </source>
</evidence>
<dbReference type="Pfam" id="PF12775">
    <property type="entry name" value="AAA_7"/>
    <property type="match status" value="1"/>
</dbReference>
<feature type="domain" description="AAA+ ATPase" evidence="13">
    <location>
        <begin position="1694"/>
        <end position="1793"/>
    </location>
</feature>
<feature type="region of interest" description="Disordered" evidence="12">
    <location>
        <begin position="2880"/>
        <end position="2921"/>
    </location>
</feature>
<name>A0AA89CBH3_PINIB</name>
<feature type="compositionally biased region" description="Polar residues" evidence="12">
    <location>
        <begin position="3124"/>
        <end position="3134"/>
    </location>
</feature>
<dbReference type="GO" id="GO:0045505">
    <property type="term" value="F:dynein intermediate chain binding"/>
    <property type="evidence" value="ECO:0007669"/>
    <property type="project" value="InterPro"/>
</dbReference>
<dbReference type="Gene3D" id="3.20.180.20">
    <property type="entry name" value="Dynein heavy chain, N-terminal domain 2"/>
    <property type="match status" value="1"/>
</dbReference>
<feature type="region of interest" description="Disordered" evidence="12">
    <location>
        <begin position="3910"/>
        <end position="3929"/>
    </location>
</feature>
<dbReference type="PANTHER" id="PTHR45703">
    <property type="entry name" value="DYNEIN HEAVY CHAIN"/>
    <property type="match status" value="1"/>
</dbReference>
<dbReference type="InterPro" id="IPR027417">
    <property type="entry name" value="P-loop_NTPase"/>
</dbReference>
<dbReference type="InterPro" id="IPR004273">
    <property type="entry name" value="Dynein_heavy_D6_P-loop"/>
</dbReference>
<feature type="domain" description="AAA+ ATPase" evidence="13">
    <location>
        <begin position="2139"/>
        <end position="2269"/>
    </location>
</feature>
<dbReference type="Gene3D" id="3.40.50.300">
    <property type="entry name" value="P-loop containing nucleotide triphosphate hydrolases"/>
    <property type="match status" value="6"/>
</dbReference>
<dbReference type="InterPro" id="IPR003593">
    <property type="entry name" value="AAA+_ATPase"/>
</dbReference>
<dbReference type="SUPFAM" id="SSF52540">
    <property type="entry name" value="P-loop containing nucleoside triphosphate hydrolases"/>
    <property type="match status" value="3"/>
</dbReference>
<evidence type="ECO:0000256" key="11">
    <source>
        <dbReference type="SAM" id="Coils"/>
    </source>
</evidence>
<dbReference type="InterPro" id="IPR042228">
    <property type="entry name" value="Dynein_linker_3"/>
</dbReference>
<dbReference type="Pfam" id="PF03028">
    <property type="entry name" value="Dynein_heavy"/>
    <property type="match status" value="1"/>
</dbReference>
<keyword evidence="8 11" id="KW-0175">Coiled coil</keyword>
<accession>A0AA89CBH3</accession>
<feature type="compositionally biased region" description="Basic and acidic residues" evidence="12">
    <location>
        <begin position="3053"/>
        <end position="3065"/>
    </location>
</feature>